<dbReference type="EMBL" id="JXJN01015339">
    <property type="status" value="NOT_ANNOTATED_CDS"/>
    <property type="molecule type" value="Genomic_DNA"/>
</dbReference>
<evidence type="ECO:0008006" key="4">
    <source>
        <dbReference type="Google" id="ProtNLM"/>
    </source>
</evidence>
<dbReference type="GO" id="GO:0003700">
    <property type="term" value="F:DNA-binding transcription factor activity"/>
    <property type="evidence" value="ECO:0007669"/>
    <property type="project" value="InterPro"/>
</dbReference>
<dbReference type="InterPro" id="IPR046347">
    <property type="entry name" value="bZIP_sf"/>
</dbReference>
<keyword evidence="3" id="KW-1185">Reference proteome</keyword>
<dbReference type="VEuPathDB" id="VectorBase:GPPI031905"/>
<feature type="compositionally biased region" description="Polar residues" evidence="1">
    <location>
        <begin position="216"/>
        <end position="227"/>
    </location>
</feature>
<proteinExistence type="predicted"/>
<sequence>MEIDAADEVSQYRHKKFDNFKRKRYDSYNSSHSNAETFESLSATTGNLSNSDYKESCISRTNLSCNTTLTTPLSKRRRITLSPSRTISSVEPLLPRLNDEMLSNIYKYHANMVRKFPKKQRSPKDQKRRDKNTIACRISRQSKKLEQLFIQEQYREFSEKNFAIEEQSIRANAYLIELNKLISLPRSQLPTLSTECSISPASISNISASPTEDSEGNNFNPSPTKNDTSVWLTQDKKRNNNANKLSFVEDTEVPKKPFTIAYLIDMTDLLFGITKDMTKLTNIAVTYLEACLHKRRDQCSQ</sequence>
<dbReference type="EnsemblMetazoa" id="GPPI031905-RA">
    <property type="protein sequence ID" value="GPPI031905-PA"/>
    <property type="gene ID" value="GPPI031905"/>
</dbReference>
<accession>A0A1B0BJ82</accession>
<feature type="region of interest" description="Disordered" evidence="1">
    <location>
        <begin position="203"/>
        <end position="227"/>
    </location>
</feature>
<organism evidence="2 3">
    <name type="scientific">Glossina palpalis gambiensis</name>
    <dbReference type="NCBI Taxonomy" id="67801"/>
    <lineage>
        <taxon>Eukaryota</taxon>
        <taxon>Metazoa</taxon>
        <taxon>Ecdysozoa</taxon>
        <taxon>Arthropoda</taxon>
        <taxon>Hexapoda</taxon>
        <taxon>Insecta</taxon>
        <taxon>Pterygota</taxon>
        <taxon>Neoptera</taxon>
        <taxon>Endopterygota</taxon>
        <taxon>Diptera</taxon>
        <taxon>Brachycera</taxon>
        <taxon>Muscomorpha</taxon>
        <taxon>Hippoboscoidea</taxon>
        <taxon>Glossinidae</taxon>
        <taxon>Glossina</taxon>
    </lineage>
</organism>
<protein>
    <recommendedName>
        <fullName evidence="4">BZIP domain-containing protein</fullName>
    </recommendedName>
</protein>
<reference evidence="3" key="1">
    <citation type="submission" date="2015-01" db="EMBL/GenBank/DDBJ databases">
        <authorList>
            <person name="Aksoy S."/>
            <person name="Warren W."/>
            <person name="Wilson R.K."/>
        </authorList>
    </citation>
    <scope>NUCLEOTIDE SEQUENCE [LARGE SCALE GENOMIC DNA]</scope>
    <source>
        <strain evidence="3">IAEA</strain>
    </source>
</reference>
<evidence type="ECO:0000313" key="3">
    <source>
        <dbReference type="Proteomes" id="UP000092460"/>
    </source>
</evidence>
<name>A0A1B0BJ82_9MUSC</name>
<dbReference type="SUPFAM" id="SSF57959">
    <property type="entry name" value="Leucine zipper domain"/>
    <property type="match status" value="1"/>
</dbReference>
<evidence type="ECO:0000313" key="2">
    <source>
        <dbReference type="EnsemblMetazoa" id="GPPI031905-PA"/>
    </source>
</evidence>
<dbReference type="Gene3D" id="1.20.5.170">
    <property type="match status" value="1"/>
</dbReference>
<dbReference type="Proteomes" id="UP000092460">
    <property type="component" value="Unassembled WGS sequence"/>
</dbReference>
<reference evidence="2" key="2">
    <citation type="submission" date="2020-05" db="UniProtKB">
        <authorList>
            <consortium name="EnsemblMetazoa"/>
        </authorList>
    </citation>
    <scope>IDENTIFICATION</scope>
    <source>
        <strain evidence="2">IAEA</strain>
    </source>
</reference>
<dbReference type="STRING" id="67801.A0A1B0BJ82"/>
<dbReference type="AlphaFoldDB" id="A0A1B0BJ82"/>
<evidence type="ECO:0000256" key="1">
    <source>
        <dbReference type="SAM" id="MobiDB-lite"/>
    </source>
</evidence>